<protein>
    <submittedName>
        <fullName evidence="1">Uncharacterized protein</fullName>
    </submittedName>
</protein>
<comment type="caution">
    <text evidence="1">The sequence shown here is derived from an EMBL/GenBank/DDBJ whole genome shotgun (WGS) entry which is preliminary data.</text>
</comment>
<evidence type="ECO:0000313" key="2">
    <source>
        <dbReference type="Proteomes" id="UP001054837"/>
    </source>
</evidence>
<gene>
    <name evidence="1" type="ORF">CDAR_33221</name>
</gene>
<keyword evidence="2" id="KW-1185">Reference proteome</keyword>
<sequence length="99" mass="11148">MKRLTSRDLPLNTCLGVDSPFSFASRSYPGSPLCTQQQLKFVNHPRRLVFVYHVNDLLTAALQSRACKRYLFRALKKTDGPVSPGRWVLLSLVVVTLDA</sequence>
<name>A0AAV4X5T8_9ARAC</name>
<proteinExistence type="predicted"/>
<organism evidence="1 2">
    <name type="scientific">Caerostris darwini</name>
    <dbReference type="NCBI Taxonomy" id="1538125"/>
    <lineage>
        <taxon>Eukaryota</taxon>
        <taxon>Metazoa</taxon>
        <taxon>Ecdysozoa</taxon>
        <taxon>Arthropoda</taxon>
        <taxon>Chelicerata</taxon>
        <taxon>Arachnida</taxon>
        <taxon>Araneae</taxon>
        <taxon>Araneomorphae</taxon>
        <taxon>Entelegynae</taxon>
        <taxon>Araneoidea</taxon>
        <taxon>Araneidae</taxon>
        <taxon>Caerostris</taxon>
    </lineage>
</organism>
<dbReference type="AlphaFoldDB" id="A0AAV4X5T8"/>
<dbReference type="Proteomes" id="UP001054837">
    <property type="component" value="Unassembled WGS sequence"/>
</dbReference>
<accession>A0AAV4X5T8</accession>
<reference evidence="1 2" key="1">
    <citation type="submission" date="2021-06" db="EMBL/GenBank/DDBJ databases">
        <title>Caerostris darwini draft genome.</title>
        <authorList>
            <person name="Kono N."/>
            <person name="Arakawa K."/>
        </authorList>
    </citation>
    <scope>NUCLEOTIDE SEQUENCE [LARGE SCALE GENOMIC DNA]</scope>
</reference>
<dbReference type="EMBL" id="BPLQ01015589">
    <property type="protein sequence ID" value="GIY89163.1"/>
    <property type="molecule type" value="Genomic_DNA"/>
</dbReference>
<evidence type="ECO:0000313" key="1">
    <source>
        <dbReference type="EMBL" id="GIY89163.1"/>
    </source>
</evidence>